<dbReference type="InterPro" id="IPR047243">
    <property type="entry name" value="RING-H2_BRAP2"/>
</dbReference>
<dbReference type="AlphaFoldDB" id="A0AA88J2C6"/>
<dbReference type="InterPro" id="IPR013083">
    <property type="entry name" value="Znf_RING/FYVE/PHD"/>
</dbReference>
<dbReference type="InterPro" id="IPR011422">
    <property type="entry name" value="BRAP2/ETP1_RRM"/>
</dbReference>
<dbReference type="GO" id="GO:0061630">
    <property type="term" value="F:ubiquitin protein ligase activity"/>
    <property type="evidence" value="ECO:0007669"/>
    <property type="project" value="TreeGrafter"/>
</dbReference>
<evidence type="ECO:0000256" key="5">
    <source>
        <dbReference type="SAM" id="Coils"/>
    </source>
</evidence>
<dbReference type="PROSITE" id="PS50089">
    <property type="entry name" value="ZF_RING_2"/>
    <property type="match status" value="1"/>
</dbReference>
<keyword evidence="1" id="KW-0479">Metal-binding</keyword>
<evidence type="ECO:0000256" key="2">
    <source>
        <dbReference type="ARBA" id="ARBA00022771"/>
    </source>
</evidence>
<dbReference type="InterPro" id="IPR001607">
    <property type="entry name" value="Znf_UBP"/>
</dbReference>
<gene>
    <name evidence="8" type="ORF">TIFTF001_029053</name>
</gene>
<evidence type="ECO:0000259" key="7">
    <source>
        <dbReference type="PROSITE" id="PS50271"/>
    </source>
</evidence>
<comment type="caution">
    <text evidence="8">The sequence shown here is derived from an EMBL/GenBank/DDBJ whole genome shotgun (WGS) entry which is preliminary data.</text>
</comment>
<keyword evidence="2 4" id="KW-0863">Zinc-finger</keyword>
<dbReference type="Gene3D" id="3.30.40.10">
    <property type="entry name" value="Zinc/RING finger domain, C3HC4 (zinc finger)"/>
    <property type="match status" value="1"/>
</dbReference>
<dbReference type="SUPFAM" id="SSF57850">
    <property type="entry name" value="RING/U-box"/>
    <property type="match status" value="1"/>
</dbReference>
<dbReference type="GO" id="GO:0005737">
    <property type="term" value="C:cytoplasm"/>
    <property type="evidence" value="ECO:0007669"/>
    <property type="project" value="TreeGrafter"/>
</dbReference>
<dbReference type="EMBL" id="BTGU01000093">
    <property type="protein sequence ID" value="GMN59962.1"/>
    <property type="molecule type" value="Genomic_DNA"/>
</dbReference>
<dbReference type="InterPro" id="IPR001841">
    <property type="entry name" value="Znf_RING"/>
</dbReference>
<dbReference type="Proteomes" id="UP001187192">
    <property type="component" value="Unassembled WGS sequence"/>
</dbReference>
<dbReference type="FunFam" id="3.30.40.10:FF:000555">
    <property type="entry name" value="Zinc finger (Ubiquitin-hydrolase) domain-containing protein"/>
    <property type="match status" value="1"/>
</dbReference>
<feature type="domain" description="RING-type" evidence="6">
    <location>
        <begin position="173"/>
        <end position="213"/>
    </location>
</feature>
<dbReference type="GO" id="GO:0008270">
    <property type="term" value="F:zinc ion binding"/>
    <property type="evidence" value="ECO:0007669"/>
    <property type="project" value="UniProtKB-KW"/>
</dbReference>
<keyword evidence="3" id="KW-0862">Zinc</keyword>
<feature type="domain" description="UBP-type" evidence="7">
    <location>
        <begin position="207"/>
        <end position="300"/>
    </location>
</feature>
<evidence type="ECO:0000313" key="8">
    <source>
        <dbReference type="EMBL" id="GMN59962.1"/>
    </source>
</evidence>
<evidence type="ECO:0000256" key="1">
    <source>
        <dbReference type="ARBA" id="ARBA00022723"/>
    </source>
</evidence>
<dbReference type="CDD" id="cd16457">
    <property type="entry name" value="RING-H2_BRAP2"/>
    <property type="match status" value="1"/>
</dbReference>
<evidence type="ECO:0000256" key="3">
    <source>
        <dbReference type="ARBA" id="ARBA00022833"/>
    </source>
</evidence>
<evidence type="ECO:0000256" key="4">
    <source>
        <dbReference type="PROSITE-ProRule" id="PRU00502"/>
    </source>
</evidence>
<feature type="coiled-coil region" evidence="5">
    <location>
        <begin position="339"/>
        <end position="389"/>
    </location>
</feature>
<dbReference type="PANTHER" id="PTHR24007">
    <property type="entry name" value="BRCA1-ASSOCIATED PROTEIN"/>
    <property type="match status" value="1"/>
</dbReference>
<dbReference type="Pfam" id="PF07576">
    <property type="entry name" value="BRAP2"/>
    <property type="match status" value="1"/>
</dbReference>
<evidence type="ECO:0008006" key="10">
    <source>
        <dbReference type="Google" id="ProtNLM"/>
    </source>
</evidence>
<proteinExistence type="predicted"/>
<evidence type="ECO:0000313" key="9">
    <source>
        <dbReference type="Proteomes" id="UP001187192"/>
    </source>
</evidence>
<name>A0AA88J2C6_FICCA</name>
<dbReference type="GO" id="GO:0016567">
    <property type="term" value="P:protein ubiquitination"/>
    <property type="evidence" value="ECO:0007669"/>
    <property type="project" value="TreeGrafter"/>
</dbReference>
<dbReference type="Pfam" id="PF02148">
    <property type="entry name" value="zf-UBP"/>
    <property type="match status" value="1"/>
</dbReference>
<reference evidence="8" key="1">
    <citation type="submission" date="2023-07" db="EMBL/GenBank/DDBJ databases">
        <title>draft genome sequence of fig (Ficus carica).</title>
        <authorList>
            <person name="Takahashi T."/>
            <person name="Nishimura K."/>
        </authorList>
    </citation>
    <scope>NUCLEOTIDE SEQUENCE</scope>
</reference>
<evidence type="ECO:0000259" key="6">
    <source>
        <dbReference type="PROSITE" id="PS50089"/>
    </source>
</evidence>
<dbReference type="PANTHER" id="PTHR24007:SF10">
    <property type="entry name" value="BRAP2 RING ZNF UBP DOMAIN-CONTAINING PROTEIN 1"/>
    <property type="match status" value="1"/>
</dbReference>
<keyword evidence="9" id="KW-1185">Reference proteome</keyword>
<accession>A0AA88J2C6</accession>
<keyword evidence="5" id="KW-0175">Coiled coil</keyword>
<dbReference type="GO" id="GO:0007265">
    <property type="term" value="P:Ras protein signal transduction"/>
    <property type="evidence" value="ECO:0007669"/>
    <property type="project" value="TreeGrafter"/>
</dbReference>
<protein>
    <recommendedName>
        <fullName evidence="10">BRCA1-associated protein</fullName>
    </recommendedName>
</protein>
<organism evidence="8 9">
    <name type="scientific">Ficus carica</name>
    <name type="common">Common fig</name>
    <dbReference type="NCBI Taxonomy" id="3494"/>
    <lineage>
        <taxon>Eukaryota</taxon>
        <taxon>Viridiplantae</taxon>
        <taxon>Streptophyta</taxon>
        <taxon>Embryophyta</taxon>
        <taxon>Tracheophyta</taxon>
        <taxon>Spermatophyta</taxon>
        <taxon>Magnoliopsida</taxon>
        <taxon>eudicotyledons</taxon>
        <taxon>Gunneridae</taxon>
        <taxon>Pentapetalae</taxon>
        <taxon>rosids</taxon>
        <taxon>fabids</taxon>
        <taxon>Rosales</taxon>
        <taxon>Moraceae</taxon>
        <taxon>Ficeae</taxon>
        <taxon>Ficus</taxon>
    </lineage>
</organism>
<sequence length="494" mass="55763">MFLIRVHSVDANKPLTFENLEFSTATTTKGSTAAKKTPSTSKFYERKGIIHLFRTIARSVLPNPSSRSTCLFAIAVPNYFTFEDFLRFCGTRIDHITELIFIRNDGMEDRYSVVIRLMNHMCSDGFYCCFNGKKFKPGEAEVCHLLFLHSVDFTESAAMAGTPPDACIELPTCPVCLERLDPDTSGILTAVCDHSFQCPCTTKWTHLSCQVCRFCQQQDDKPSCSICGTIENLWVCLICGFVGCGRYKEGHAIRHWKDTQHCYSLDLTTQQIWDYVGDSYVHRLNQSKADGKYGEMNAHFSSFEGDCASCTCSEDSGFGGALYSSKVDAIVNEYNNLLASQLETQRQYYESLLAEAKSKLENAITEAVEEAVNSKMQDIQNKLQKCIEERNVVADINRTLIKDQEICRTKFKEIEEREAAELKLRDAKILDLEEQMRDLTVYIEAQKTLSDMTDSDGIKGGTLLPSLMLEKQQVLDLKEWLDLVVKYGDSGTSE</sequence>
<dbReference type="PROSITE" id="PS50271">
    <property type="entry name" value="ZF_UBP"/>
    <property type="match status" value="1"/>
</dbReference>
<dbReference type="SMART" id="SM00290">
    <property type="entry name" value="ZnF_UBP"/>
    <property type="match status" value="1"/>
</dbReference>